<feature type="region of interest" description="Disordered" evidence="1">
    <location>
        <begin position="250"/>
        <end position="292"/>
    </location>
</feature>
<dbReference type="RefSeq" id="XP_009045770.1">
    <property type="nucleotide sequence ID" value="XM_009047522.1"/>
</dbReference>
<feature type="compositionally biased region" description="Pro residues" evidence="1">
    <location>
        <begin position="276"/>
        <end position="287"/>
    </location>
</feature>
<gene>
    <name evidence="2" type="ORF">LOTGIDRAFT_171333</name>
</gene>
<feature type="region of interest" description="Disordered" evidence="1">
    <location>
        <begin position="1"/>
        <end position="28"/>
    </location>
</feature>
<evidence type="ECO:0000256" key="1">
    <source>
        <dbReference type="SAM" id="MobiDB-lite"/>
    </source>
</evidence>
<feature type="compositionally biased region" description="Basic and acidic residues" evidence="1">
    <location>
        <begin position="179"/>
        <end position="190"/>
    </location>
</feature>
<feature type="compositionally biased region" description="Basic and acidic residues" evidence="1">
    <location>
        <begin position="250"/>
        <end position="263"/>
    </location>
</feature>
<protein>
    <submittedName>
        <fullName evidence="2">Uncharacterized protein</fullName>
    </submittedName>
</protein>
<feature type="compositionally biased region" description="Basic and acidic residues" evidence="1">
    <location>
        <begin position="345"/>
        <end position="356"/>
    </location>
</feature>
<dbReference type="CTD" id="20241717"/>
<dbReference type="GeneID" id="20241717"/>
<feature type="compositionally biased region" description="Polar residues" evidence="1">
    <location>
        <begin position="334"/>
        <end position="344"/>
    </location>
</feature>
<organism evidence="2 3">
    <name type="scientific">Lottia gigantea</name>
    <name type="common">Giant owl limpet</name>
    <dbReference type="NCBI Taxonomy" id="225164"/>
    <lineage>
        <taxon>Eukaryota</taxon>
        <taxon>Metazoa</taxon>
        <taxon>Spiralia</taxon>
        <taxon>Lophotrochozoa</taxon>
        <taxon>Mollusca</taxon>
        <taxon>Gastropoda</taxon>
        <taxon>Patellogastropoda</taxon>
        <taxon>Lottioidea</taxon>
        <taxon>Lottiidae</taxon>
        <taxon>Lottia</taxon>
    </lineage>
</organism>
<name>V4CMG9_LOTGI</name>
<dbReference type="HOGENOM" id="CLU_422301_0_0_1"/>
<feature type="compositionally biased region" description="Acidic residues" evidence="1">
    <location>
        <begin position="14"/>
        <end position="28"/>
    </location>
</feature>
<feature type="compositionally biased region" description="Polar residues" evidence="1">
    <location>
        <begin position="1"/>
        <end position="11"/>
    </location>
</feature>
<dbReference type="Proteomes" id="UP000030746">
    <property type="component" value="Unassembled WGS sequence"/>
</dbReference>
<evidence type="ECO:0000313" key="3">
    <source>
        <dbReference type="Proteomes" id="UP000030746"/>
    </source>
</evidence>
<feature type="region of interest" description="Disordered" evidence="1">
    <location>
        <begin position="179"/>
        <end position="213"/>
    </location>
</feature>
<dbReference type="KEGG" id="lgi:LOTGIDRAFT_171333"/>
<feature type="region of interest" description="Disordered" evidence="1">
    <location>
        <begin position="91"/>
        <end position="151"/>
    </location>
</feature>
<reference evidence="2 3" key="1">
    <citation type="journal article" date="2013" name="Nature">
        <title>Insights into bilaterian evolution from three spiralian genomes.</title>
        <authorList>
            <person name="Simakov O."/>
            <person name="Marletaz F."/>
            <person name="Cho S.J."/>
            <person name="Edsinger-Gonzales E."/>
            <person name="Havlak P."/>
            <person name="Hellsten U."/>
            <person name="Kuo D.H."/>
            <person name="Larsson T."/>
            <person name="Lv J."/>
            <person name="Arendt D."/>
            <person name="Savage R."/>
            <person name="Osoegawa K."/>
            <person name="de Jong P."/>
            <person name="Grimwood J."/>
            <person name="Chapman J.A."/>
            <person name="Shapiro H."/>
            <person name="Aerts A."/>
            <person name="Otillar R.P."/>
            <person name="Terry A.Y."/>
            <person name="Boore J.L."/>
            <person name="Grigoriev I.V."/>
            <person name="Lindberg D.R."/>
            <person name="Seaver E.C."/>
            <person name="Weisblat D.A."/>
            <person name="Putnam N.H."/>
            <person name="Rokhsar D.S."/>
        </authorList>
    </citation>
    <scope>NUCLEOTIDE SEQUENCE [LARGE SCALE GENOMIC DNA]</scope>
</reference>
<accession>V4CMG9</accession>
<feature type="compositionally biased region" description="Polar residues" evidence="1">
    <location>
        <begin position="92"/>
        <end position="115"/>
    </location>
</feature>
<feature type="compositionally biased region" description="Pro residues" evidence="1">
    <location>
        <begin position="130"/>
        <end position="141"/>
    </location>
</feature>
<sequence length="649" mass="75456">MEPSQNKNTFDYSEIGEETNDDPEISDEKEDKLNAYMKKHEEERLHDILPREMKIVIEKQEKEEDQRVKSVQAEHSLTSYSEIKPIVLKRNNGITESGDNSPESHSVSQTYTDNSGKAVDLPSNGMPSNPKTPKPMVPPFHPKGHIVVRETKASRLRKYRLQMENDLDDVQNVLPAVKARDKHPVKDSLAKSHRRTLSTSTAKGRPRPGFHPPLKFHTPGDYPNGDLIPPPDFAVRETKASKLRRLKKLEDEKREQETLKDMTFDIQVKPLQRQRSPPPTFKPAPPKPYKKPEPVFIKETRASKLRKQREIEEVNNKGTLKRDRTLYGTQQTNAKEIPSKSITVQDKERKNREVKRPKTAKAPRLLPTISQNPDEQLSENVSVNQLPKDSTQTGRRTVYRTSTTASDNNTLSTDKTSLKISTPISQKQRASVDITTSRLFEVDKMQQRKCRTPDWSARDRLCRLKVERGLEVGKKIRTAMEEDEKNWQAELISEFENVERPFLFGKADDETKRLVKEALCILRECLEASDTTETSKSKVKSFLSNKFKEYFTNKNRAGRDNIKNGHLRKKREEKINAYFGRTVQSLNRVLIDVWERFNDQQDTYRQMLEKITLLEEMLKKWKSEAKHHRFMHTMLKKDYLEGRKESWYL</sequence>
<evidence type="ECO:0000313" key="2">
    <source>
        <dbReference type="EMBL" id="ESP03540.1"/>
    </source>
</evidence>
<dbReference type="AlphaFoldDB" id="V4CMG9"/>
<proteinExistence type="predicted"/>
<dbReference type="EMBL" id="KB199981">
    <property type="protein sequence ID" value="ESP03540.1"/>
    <property type="molecule type" value="Genomic_DNA"/>
</dbReference>
<feature type="region of interest" description="Disordered" evidence="1">
    <location>
        <begin position="334"/>
        <end position="362"/>
    </location>
</feature>
<keyword evidence="3" id="KW-1185">Reference proteome</keyword>